<protein>
    <submittedName>
        <fullName evidence="2">Uncharacterized protein</fullName>
    </submittedName>
</protein>
<reference evidence="2" key="1">
    <citation type="submission" date="2021-06" db="EMBL/GenBank/DDBJ databases">
        <title>Candida auris outbreak in lebanese hospital.</title>
        <authorList>
            <person name="Finianos M."/>
        </authorList>
    </citation>
    <scope>NUCLEOTIDE SEQUENCE</scope>
    <source>
        <strain evidence="2">CA7LBN</strain>
    </source>
</reference>
<dbReference type="AlphaFoldDB" id="A0A8F3AFP6"/>
<organism evidence="2">
    <name type="scientific">Candidozyma auris</name>
    <name type="common">Yeast</name>
    <name type="synonym">Candida auris</name>
    <dbReference type="NCBI Taxonomy" id="498019"/>
    <lineage>
        <taxon>Eukaryota</taxon>
        <taxon>Fungi</taxon>
        <taxon>Dikarya</taxon>
        <taxon>Ascomycota</taxon>
        <taxon>Saccharomycotina</taxon>
        <taxon>Pichiomycetes</taxon>
        <taxon>Metschnikowiaceae</taxon>
        <taxon>Candidozyma</taxon>
    </lineage>
</organism>
<name>A0A8F3AFP6_CANAR</name>
<feature type="transmembrane region" description="Helical" evidence="1">
    <location>
        <begin position="125"/>
        <end position="141"/>
    </location>
</feature>
<keyword evidence="1" id="KW-0472">Membrane</keyword>
<dbReference type="EMBL" id="CP076750">
    <property type="protein sequence ID" value="QWW22949.1"/>
    <property type="molecule type" value="Genomic_DNA"/>
</dbReference>
<proteinExistence type="predicted"/>
<accession>A0A8F3AFP6</accession>
<feature type="transmembrane region" description="Helical" evidence="1">
    <location>
        <begin position="93"/>
        <end position="113"/>
    </location>
</feature>
<evidence type="ECO:0000313" key="2">
    <source>
        <dbReference type="EMBL" id="QWW22949.1"/>
    </source>
</evidence>
<sequence length="220" mass="24552">MNAEQSHDDMATTSLTYLKPLQYIMAEEEKRVFPDSRFKLPSGLVNFSNASAYPKWEPVDTRKETLQVFRLSFYTTVGAYAWLYLWKRTTFKIGLPLAVCGFATVATATKGVVTNLRQKNDGWNTFWAVGAGNLACLTVGFKNMPVKHKVMAGVAGAAITAAVDHLSWSQSPSFAGRDIKYAEANTGDELPKQQFWDVWKRRPLSQTVEALGEGRGIFKQ</sequence>
<feature type="transmembrane region" description="Helical" evidence="1">
    <location>
        <begin position="68"/>
        <end position="86"/>
    </location>
</feature>
<keyword evidence="1" id="KW-1133">Transmembrane helix</keyword>
<dbReference type="Proteomes" id="UP000825438">
    <property type="component" value="Chromosome II"/>
</dbReference>
<gene>
    <name evidence="2" type="ORF">CA7LBN_001750</name>
</gene>
<keyword evidence="1" id="KW-0812">Transmembrane</keyword>
<evidence type="ECO:0000256" key="1">
    <source>
        <dbReference type="SAM" id="Phobius"/>
    </source>
</evidence>